<keyword evidence="1" id="KW-1133">Transmembrane helix</keyword>
<proteinExistence type="predicted"/>
<dbReference type="eggNOG" id="ENOG502Z81J">
    <property type="taxonomic scope" value="Bacteria"/>
</dbReference>
<keyword evidence="1" id="KW-0812">Transmembrane</keyword>
<dbReference type="RefSeq" id="WP_013765784.1">
    <property type="nucleotide sequence ID" value="NC_015510.1"/>
</dbReference>
<keyword evidence="1" id="KW-0472">Membrane</keyword>
<gene>
    <name evidence="2" type="ordered locus">Halhy_3385</name>
</gene>
<evidence type="ECO:0000313" key="3">
    <source>
        <dbReference type="Proteomes" id="UP000008461"/>
    </source>
</evidence>
<accession>F4KUG1</accession>
<evidence type="ECO:0008006" key="4">
    <source>
        <dbReference type="Google" id="ProtNLM"/>
    </source>
</evidence>
<feature type="transmembrane region" description="Helical" evidence="1">
    <location>
        <begin position="44"/>
        <end position="67"/>
    </location>
</feature>
<dbReference type="OrthoDB" id="655954at2"/>
<dbReference type="AlphaFoldDB" id="F4KUG1"/>
<protein>
    <recommendedName>
        <fullName evidence="4">Transmembrane protein</fullName>
    </recommendedName>
</protein>
<keyword evidence="3" id="KW-1185">Reference proteome</keyword>
<organism evidence="2 3">
    <name type="scientific">Haliscomenobacter hydrossis (strain ATCC 27775 / DSM 1100 / LMG 10767 / O)</name>
    <dbReference type="NCBI Taxonomy" id="760192"/>
    <lineage>
        <taxon>Bacteria</taxon>
        <taxon>Pseudomonadati</taxon>
        <taxon>Bacteroidota</taxon>
        <taxon>Saprospiria</taxon>
        <taxon>Saprospirales</taxon>
        <taxon>Haliscomenobacteraceae</taxon>
        <taxon>Haliscomenobacter</taxon>
    </lineage>
</organism>
<dbReference type="Proteomes" id="UP000008461">
    <property type="component" value="Chromosome"/>
</dbReference>
<evidence type="ECO:0000256" key="1">
    <source>
        <dbReference type="SAM" id="Phobius"/>
    </source>
</evidence>
<reference key="2">
    <citation type="submission" date="2011-04" db="EMBL/GenBank/DDBJ databases">
        <title>Complete sequence of chromosome of Haliscomenobacter hydrossis DSM 1100.</title>
        <authorList>
            <consortium name="US DOE Joint Genome Institute (JGI-PGF)"/>
            <person name="Lucas S."/>
            <person name="Han J."/>
            <person name="Lapidus A."/>
            <person name="Bruce D."/>
            <person name="Goodwin L."/>
            <person name="Pitluck S."/>
            <person name="Peters L."/>
            <person name="Kyrpides N."/>
            <person name="Mavromatis K."/>
            <person name="Ivanova N."/>
            <person name="Ovchinnikova G."/>
            <person name="Pagani I."/>
            <person name="Daligault H."/>
            <person name="Detter J.C."/>
            <person name="Han C."/>
            <person name="Land M."/>
            <person name="Hauser L."/>
            <person name="Markowitz V."/>
            <person name="Cheng J.-F."/>
            <person name="Hugenholtz P."/>
            <person name="Woyke T."/>
            <person name="Wu D."/>
            <person name="Verbarg S."/>
            <person name="Frueling A."/>
            <person name="Brambilla E."/>
            <person name="Klenk H.-P."/>
            <person name="Eisen J.A."/>
        </authorList>
    </citation>
    <scope>NUCLEOTIDE SEQUENCE</scope>
    <source>
        <strain>DSM 1100</strain>
    </source>
</reference>
<sequence>MRTINFFLQLLFLGLLTVFTQVGGLIWLLNRALWYPRKKTKWRVVYRGLTFGLLYVFAVVCVVPLLARLNGRMPLPMGASNQKPLAPKTLLTCLANRHYVNANLYQLALKQGHALQKIDPALHLVYLDANFPFGDHFPLFPHRSHDDGKKLDLAFFRYDTRSQKSTTDYPSFLGYGFSEPPLPGELDQPNICRKRGAWQYNLLQEWVRSNPQRYKFDAELNTQLLQKLADDPLTEKIFIEPHLKGRLGLGRMDNIRFHGCQAVRHDDHIHVQVK</sequence>
<dbReference type="KEGG" id="hhy:Halhy_3385"/>
<dbReference type="HOGENOM" id="CLU_1085664_0_0_10"/>
<evidence type="ECO:0000313" key="2">
    <source>
        <dbReference type="EMBL" id="AEE51243.1"/>
    </source>
</evidence>
<dbReference type="Gene3D" id="3.30.1380.10">
    <property type="match status" value="1"/>
</dbReference>
<dbReference type="STRING" id="760192.Halhy_3385"/>
<dbReference type="EMBL" id="CP002691">
    <property type="protein sequence ID" value="AEE51243.1"/>
    <property type="molecule type" value="Genomic_DNA"/>
</dbReference>
<name>F4KUG1_HALH1</name>
<dbReference type="InterPro" id="IPR009045">
    <property type="entry name" value="Zn_M74/Hedgehog-like"/>
</dbReference>
<reference evidence="2 3" key="1">
    <citation type="journal article" date="2011" name="Stand. Genomic Sci.">
        <title>Complete genome sequence of Haliscomenobacter hydrossis type strain (O).</title>
        <authorList>
            <consortium name="US DOE Joint Genome Institute (JGI-PGF)"/>
            <person name="Daligault H."/>
            <person name="Lapidus A."/>
            <person name="Zeytun A."/>
            <person name="Nolan M."/>
            <person name="Lucas S."/>
            <person name="Del Rio T.G."/>
            <person name="Tice H."/>
            <person name="Cheng J.F."/>
            <person name="Tapia R."/>
            <person name="Han C."/>
            <person name="Goodwin L."/>
            <person name="Pitluck S."/>
            <person name="Liolios K."/>
            <person name="Pagani I."/>
            <person name="Ivanova N."/>
            <person name="Huntemann M."/>
            <person name="Mavromatis K."/>
            <person name="Mikhailova N."/>
            <person name="Pati A."/>
            <person name="Chen A."/>
            <person name="Palaniappan K."/>
            <person name="Land M."/>
            <person name="Hauser L."/>
            <person name="Brambilla E.M."/>
            <person name="Rohde M."/>
            <person name="Verbarg S."/>
            <person name="Goker M."/>
            <person name="Bristow J."/>
            <person name="Eisen J.A."/>
            <person name="Markowitz V."/>
            <person name="Hugenholtz P."/>
            <person name="Kyrpides N.C."/>
            <person name="Klenk H.P."/>
            <person name="Woyke T."/>
        </authorList>
    </citation>
    <scope>NUCLEOTIDE SEQUENCE [LARGE SCALE GENOMIC DNA]</scope>
    <source>
        <strain evidence="3">ATCC 27775 / DSM 1100 / LMG 10767 / O</strain>
    </source>
</reference>